<dbReference type="AlphaFoldDB" id="A0A1M6UBM1"/>
<gene>
    <name evidence="2" type="ORF">SAMN04488028_10744</name>
</gene>
<accession>A0A1M6UBM1</accession>
<dbReference type="Pfam" id="PF13271">
    <property type="entry name" value="DUF4062"/>
    <property type="match status" value="1"/>
</dbReference>
<sequence length="376" mass="44116">MANLKILLSSTCYDLSIVRSQVRSFIQKMGYEPVMSDNSDILYDPRTHTHISCVKEVENCDMAVLIIGSRFGGEAIPQTLDELDIEGLKPKSRNVKFWETVEHISVTQAEILKCVELGLPIFTFVDSGVMHDHFVYEKNKNKEFIKNIEFPSIEKKETAQYIFEFINFIRLRSENNSIVEFSKLEDIEIFLKKQWAAYFQRLLQEQQNKKGEFRRLDFVANELADIKAALFSSISSEDLRDTASGAIRFRRLIDSLAVLAPDKYEEYLMSNSRWETIFKSKIGIEEIIQSDGIQGPRAFSYLIRKDRKFFIMRYPLRFLERMEGEWNEFKKLNEPTKTAIIKAIKDISDDRFFHLRFKDKKFEDFIEESNNESDDD</sequence>
<dbReference type="EMBL" id="FRAA01000007">
    <property type="protein sequence ID" value="SHK66468.1"/>
    <property type="molecule type" value="Genomic_DNA"/>
</dbReference>
<keyword evidence="3" id="KW-1185">Reference proteome</keyword>
<name>A0A1M6UBM1_REIAG</name>
<dbReference type="InterPro" id="IPR025139">
    <property type="entry name" value="DUF4062"/>
</dbReference>
<evidence type="ECO:0000313" key="3">
    <source>
        <dbReference type="Proteomes" id="UP000184474"/>
    </source>
</evidence>
<dbReference type="RefSeq" id="WP_073124164.1">
    <property type="nucleotide sequence ID" value="NZ_FRAA01000007.1"/>
</dbReference>
<dbReference type="Proteomes" id="UP000184474">
    <property type="component" value="Unassembled WGS sequence"/>
</dbReference>
<proteinExistence type="predicted"/>
<evidence type="ECO:0000259" key="1">
    <source>
        <dbReference type="Pfam" id="PF13271"/>
    </source>
</evidence>
<feature type="domain" description="DUF4062" evidence="1">
    <location>
        <begin position="5"/>
        <end position="74"/>
    </location>
</feature>
<protein>
    <recommendedName>
        <fullName evidence="1">DUF4062 domain-containing protein</fullName>
    </recommendedName>
</protein>
<organism evidence="2 3">
    <name type="scientific">Reichenbachiella agariperforans</name>
    <dbReference type="NCBI Taxonomy" id="156994"/>
    <lineage>
        <taxon>Bacteria</taxon>
        <taxon>Pseudomonadati</taxon>
        <taxon>Bacteroidota</taxon>
        <taxon>Cytophagia</taxon>
        <taxon>Cytophagales</taxon>
        <taxon>Reichenbachiellaceae</taxon>
        <taxon>Reichenbachiella</taxon>
    </lineage>
</organism>
<evidence type="ECO:0000313" key="2">
    <source>
        <dbReference type="EMBL" id="SHK66468.1"/>
    </source>
</evidence>
<reference evidence="3" key="1">
    <citation type="submission" date="2016-11" db="EMBL/GenBank/DDBJ databases">
        <authorList>
            <person name="Varghese N."/>
            <person name="Submissions S."/>
        </authorList>
    </citation>
    <scope>NUCLEOTIDE SEQUENCE [LARGE SCALE GENOMIC DNA]</scope>
    <source>
        <strain evidence="3">DSM 26134</strain>
    </source>
</reference>